<dbReference type="EMBL" id="QXDL01000006">
    <property type="protein sequence ID" value="RIH90616.1"/>
    <property type="molecule type" value="Genomic_DNA"/>
</dbReference>
<name>A0A399F4N1_9DEIN</name>
<dbReference type="AlphaFoldDB" id="A0A399F4N1"/>
<dbReference type="PIRSF" id="PIRSF016839">
    <property type="entry name" value="PhP"/>
    <property type="match status" value="1"/>
</dbReference>
<comment type="similarity">
    <text evidence="5">Belongs to the metallo-dependent hydrolases superfamily. Phosphotriesterase family.</text>
</comment>
<evidence type="ECO:0000313" key="6">
    <source>
        <dbReference type="EMBL" id="RIH90616.1"/>
    </source>
</evidence>
<dbReference type="Gene3D" id="3.20.20.140">
    <property type="entry name" value="Metal-dependent hydrolases"/>
    <property type="match status" value="1"/>
</dbReference>
<dbReference type="InterPro" id="IPR032466">
    <property type="entry name" value="Metal_Hydrolase"/>
</dbReference>
<keyword evidence="7" id="KW-1185">Reference proteome</keyword>
<accession>A0A399F4N1</accession>
<feature type="binding site" description="via carbamate group" evidence="4">
    <location>
        <position position="143"/>
    </location>
    <ligand>
        <name>Zn(2+)</name>
        <dbReference type="ChEBI" id="CHEBI:29105"/>
        <label>1</label>
    </ligand>
</feature>
<comment type="cofactor">
    <cofactor evidence="4">
        <name>a divalent metal cation</name>
        <dbReference type="ChEBI" id="CHEBI:60240"/>
    </cofactor>
    <text evidence="4">Binds 2 divalent metal cations per subunit.</text>
</comment>
<evidence type="ECO:0000256" key="4">
    <source>
        <dbReference type="PIRSR" id="PIRSR601559-51"/>
    </source>
</evidence>
<gene>
    <name evidence="6" type="primary">php</name>
    <name evidence="6" type="ORF">Mterra_00317</name>
</gene>
<evidence type="ECO:0000256" key="3">
    <source>
        <dbReference type="PIRSR" id="PIRSR601559-50"/>
    </source>
</evidence>
<dbReference type="PANTHER" id="PTHR10819">
    <property type="entry name" value="PHOSPHOTRIESTERASE-RELATED"/>
    <property type="match status" value="1"/>
</dbReference>
<dbReference type="OrthoDB" id="105927at2"/>
<feature type="binding site" evidence="4">
    <location>
        <position position="261"/>
    </location>
    <ligand>
        <name>Zn(2+)</name>
        <dbReference type="ChEBI" id="CHEBI:29105"/>
        <label>1</label>
    </ligand>
</feature>
<protein>
    <submittedName>
        <fullName evidence="6">Phosphotriesterase homology protein</fullName>
    </submittedName>
</protein>
<keyword evidence="1 4" id="KW-0479">Metal-binding</keyword>
<evidence type="ECO:0000256" key="5">
    <source>
        <dbReference type="PROSITE-ProRule" id="PRU00679"/>
    </source>
</evidence>
<evidence type="ECO:0000256" key="2">
    <source>
        <dbReference type="ARBA" id="ARBA00022801"/>
    </source>
</evidence>
<keyword evidence="2" id="KW-0378">Hydrolase</keyword>
<dbReference type="PANTHER" id="PTHR10819:SF3">
    <property type="entry name" value="PHOSPHOTRIESTERASE-RELATED PROTEIN"/>
    <property type="match status" value="1"/>
</dbReference>
<reference evidence="6 7" key="1">
    <citation type="submission" date="2018-08" db="EMBL/GenBank/DDBJ databases">
        <title>Meiothermus terrae DSM 26712 genome sequencing project.</title>
        <authorList>
            <person name="Da Costa M.S."/>
            <person name="Albuquerque L."/>
            <person name="Raposo P."/>
            <person name="Froufe H.J.C."/>
            <person name="Barroso C.S."/>
            <person name="Egas C."/>
        </authorList>
    </citation>
    <scope>NUCLEOTIDE SEQUENCE [LARGE SCALE GENOMIC DNA]</scope>
    <source>
        <strain evidence="6 7">DSM 26712</strain>
    </source>
</reference>
<dbReference type="GO" id="GO:0008270">
    <property type="term" value="F:zinc ion binding"/>
    <property type="evidence" value="ECO:0007669"/>
    <property type="project" value="InterPro"/>
</dbReference>
<sequence>MIVRTVLGDVEPAELGLTLGHDHLLAYPPPDVADPDLRLDDPQAAVRELERFKAAGGGAVVEMTTVDYGRDAGALAAVSRAGGVHVVAATGFNKGKFADRLTAGRSAGEIAAWMAAEVREGVRRFAPEQPHAEGPGPRAGLIKASSSLGGAGPHERKVFAAAVEAHHATGAPISTHTEKGTWALEQAALFLEGGVDPRKVLIGHLDLKPDLPYLLEVAASGVNLGLDQFGKEKYLPDAVRVELVLGLVEAGHARQVLLGGDMARRSYFKSYGGGPGLEHLPRTVAPMLLGAGLSPGQLDDLLRHNPRRWLAFDPR</sequence>
<comment type="caution">
    <text evidence="6">The sequence shown here is derived from an EMBL/GenBank/DDBJ whole genome shotgun (WGS) entry which is preliminary data.</text>
</comment>
<evidence type="ECO:0000313" key="7">
    <source>
        <dbReference type="Proteomes" id="UP000265715"/>
    </source>
</evidence>
<dbReference type="InterPro" id="IPR001559">
    <property type="entry name" value="Phosphotriesterase"/>
</dbReference>
<evidence type="ECO:0000256" key="1">
    <source>
        <dbReference type="ARBA" id="ARBA00022723"/>
    </source>
</evidence>
<proteinExistence type="inferred from homology"/>
<dbReference type="PROSITE" id="PS51347">
    <property type="entry name" value="PHOSPHOTRIESTERASE_2"/>
    <property type="match status" value="1"/>
</dbReference>
<feature type="binding site" evidence="4">
    <location>
        <position position="21"/>
    </location>
    <ligand>
        <name>Zn(2+)</name>
        <dbReference type="ChEBI" id="CHEBI:29105"/>
        <label>1</label>
    </ligand>
</feature>
<organism evidence="6 7">
    <name type="scientific">Calidithermus terrae</name>
    <dbReference type="NCBI Taxonomy" id="1408545"/>
    <lineage>
        <taxon>Bacteria</taxon>
        <taxon>Thermotogati</taxon>
        <taxon>Deinococcota</taxon>
        <taxon>Deinococci</taxon>
        <taxon>Thermales</taxon>
        <taxon>Thermaceae</taxon>
        <taxon>Calidithermus</taxon>
    </lineage>
</organism>
<feature type="binding site" description="via carbamate group" evidence="4">
    <location>
        <position position="143"/>
    </location>
    <ligand>
        <name>Zn(2+)</name>
        <dbReference type="ChEBI" id="CHEBI:29105"/>
        <label>2</label>
    </ligand>
</feature>
<dbReference type="Pfam" id="PF02126">
    <property type="entry name" value="PTE"/>
    <property type="match status" value="1"/>
</dbReference>
<feature type="binding site" evidence="4">
    <location>
        <position position="176"/>
    </location>
    <ligand>
        <name>Zn(2+)</name>
        <dbReference type="ChEBI" id="CHEBI:29105"/>
        <label>2</label>
    </ligand>
</feature>
<feature type="binding site" evidence="4">
    <location>
        <position position="23"/>
    </location>
    <ligand>
        <name>Zn(2+)</name>
        <dbReference type="ChEBI" id="CHEBI:29105"/>
        <label>1</label>
    </ligand>
</feature>
<dbReference type="RefSeq" id="WP_119313567.1">
    <property type="nucleotide sequence ID" value="NZ_QXDL01000006.1"/>
</dbReference>
<dbReference type="SUPFAM" id="SSF51556">
    <property type="entry name" value="Metallo-dependent hydrolases"/>
    <property type="match status" value="1"/>
</dbReference>
<dbReference type="Proteomes" id="UP000265715">
    <property type="component" value="Unassembled WGS sequence"/>
</dbReference>
<dbReference type="GO" id="GO:0016787">
    <property type="term" value="F:hydrolase activity"/>
    <property type="evidence" value="ECO:0007669"/>
    <property type="project" value="UniProtKB-KW"/>
</dbReference>
<feature type="binding site" evidence="4">
    <location>
        <position position="204"/>
    </location>
    <ligand>
        <name>Zn(2+)</name>
        <dbReference type="ChEBI" id="CHEBI:29105"/>
        <label>2</label>
    </ligand>
</feature>
<feature type="modified residue" description="N6-carboxylysine" evidence="3 5">
    <location>
        <position position="143"/>
    </location>
</feature>